<dbReference type="RefSeq" id="XP_049148301.1">
    <property type="nucleotide sequence ID" value="XM_049291156.1"/>
</dbReference>
<gene>
    <name evidence="1" type="ORF">CLUP02_12192</name>
</gene>
<evidence type="ECO:0000313" key="2">
    <source>
        <dbReference type="Proteomes" id="UP000830671"/>
    </source>
</evidence>
<dbReference type="KEGG" id="clup:CLUP02_12192"/>
<dbReference type="EMBL" id="CP019478">
    <property type="protein sequence ID" value="UQC86690.1"/>
    <property type="molecule type" value="Genomic_DNA"/>
</dbReference>
<keyword evidence="2" id="KW-1185">Reference proteome</keyword>
<evidence type="ECO:0000313" key="1">
    <source>
        <dbReference type="EMBL" id="UQC86690.1"/>
    </source>
</evidence>
<dbReference type="AlphaFoldDB" id="A0A9Q8WL63"/>
<dbReference type="Proteomes" id="UP000830671">
    <property type="component" value="Chromosome 6"/>
</dbReference>
<protein>
    <submittedName>
        <fullName evidence="1">Uncharacterized protein</fullName>
    </submittedName>
</protein>
<reference evidence="1" key="1">
    <citation type="journal article" date="2021" name="Mol. Plant Microbe Interact.">
        <title>Complete Genome Sequence of the Plant-Pathogenic Fungus Colletotrichum lupini.</title>
        <authorList>
            <person name="Baroncelli R."/>
            <person name="Pensec F."/>
            <person name="Da Lio D."/>
            <person name="Boufleur T."/>
            <person name="Vicente I."/>
            <person name="Sarrocco S."/>
            <person name="Picot A."/>
            <person name="Baraldi E."/>
            <person name="Sukno S."/>
            <person name="Thon M."/>
            <person name="Le Floch G."/>
        </authorList>
    </citation>
    <scope>NUCLEOTIDE SEQUENCE</scope>
    <source>
        <strain evidence="1">IMI 504893</strain>
    </source>
</reference>
<dbReference type="GeneID" id="73346166"/>
<organism evidence="1 2">
    <name type="scientific">Colletotrichum lupini</name>
    <dbReference type="NCBI Taxonomy" id="145971"/>
    <lineage>
        <taxon>Eukaryota</taxon>
        <taxon>Fungi</taxon>
        <taxon>Dikarya</taxon>
        <taxon>Ascomycota</taxon>
        <taxon>Pezizomycotina</taxon>
        <taxon>Sordariomycetes</taxon>
        <taxon>Hypocreomycetidae</taxon>
        <taxon>Glomerellales</taxon>
        <taxon>Glomerellaceae</taxon>
        <taxon>Colletotrichum</taxon>
        <taxon>Colletotrichum acutatum species complex</taxon>
    </lineage>
</organism>
<sequence length="52" mass="5832">MEPPFTDTFHPQDTATHRFAGHIPRQICGTQRSGILLAQPLSPPRLPKEEPL</sequence>
<accession>A0A9Q8WL63</accession>
<name>A0A9Q8WL63_9PEZI</name>
<proteinExistence type="predicted"/>